<evidence type="ECO:0000256" key="4">
    <source>
        <dbReference type="ARBA" id="ARBA00022840"/>
    </source>
</evidence>
<dbReference type="InterPro" id="IPR055173">
    <property type="entry name" value="NrdR-like_N"/>
</dbReference>
<keyword evidence="6 8" id="KW-0238">DNA-binding</keyword>
<dbReference type="GO" id="GO:0003677">
    <property type="term" value="F:DNA binding"/>
    <property type="evidence" value="ECO:0007669"/>
    <property type="project" value="UniProtKB-KW"/>
</dbReference>
<keyword evidence="8" id="KW-0862">Zinc</keyword>
<keyword evidence="7 8" id="KW-0804">Transcription</keyword>
<comment type="function">
    <text evidence="8">Negatively regulates transcription of bacterial ribonucleotide reductase nrd genes and operons by binding to NrdR-boxes.</text>
</comment>
<name>A0A2U2BVE3_9PROT</name>
<proteinExistence type="inferred from homology"/>
<keyword evidence="2 8" id="KW-0547">Nucleotide-binding</keyword>
<dbReference type="Proteomes" id="UP000245168">
    <property type="component" value="Unassembled WGS sequence"/>
</dbReference>
<evidence type="ECO:0000256" key="5">
    <source>
        <dbReference type="ARBA" id="ARBA00023015"/>
    </source>
</evidence>
<dbReference type="RefSeq" id="WP_109252339.1">
    <property type="nucleotide sequence ID" value="NZ_QEXV01000002.1"/>
</dbReference>
<keyword evidence="8" id="KW-0479">Metal-binding</keyword>
<evidence type="ECO:0000256" key="9">
    <source>
        <dbReference type="SAM" id="MobiDB-lite"/>
    </source>
</evidence>
<keyword evidence="3 8" id="KW-0863">Zinc-finger</keyword>
<reference evidence="12" key="1">
    <citation type="submission" date="2018-05" db="EMBL/GenBank/DDBJ databases">
        <authorList>
            <person name="Liu B.-T."/>
        </authorList>
    </citation>
    <scope>NUCLEOTIDE SEQUENCE [LARGE SCALE GENOMIC DNA]</scope>
    <source>
        <strain evidence="12">WD6-1</strain>
    </source>
</reference>
<evidence type="ECO:0000256" key="1">
    <source>
        <dbReference type="ARBA" id="ARBA00022491"/>
    </source>
</evidence>
<dbReference type="Pfam" id="PF03477">
    <property type="entry name" value="ATP-cone"/>
    <property type="match status" value="1"/>
</dbReference>
<evidence type="ECO:0000256" key="8">
    <source>
        <dbReference type="HAMAP-Rule" id="MF_00440"/>
    </source>
</evidence>
<dbReference type="OrthoDB" id="9807461at2"/>
<feature type="zinc finger region" evidence="8">
    <location>
        <begin position="3"/>
        <end position="34"/>
    </location>
</feature>
<evidence type="ECO:0000259" key="10">
    <source>
        <dbReference type="PROSITE" id="PS51161"/>
    </source>
</evidence>
<dbReference type="PANTHER" id="PTHR30455">
    <property type="entry name" value="TRANSCRIPTIONAL REPRESSOR NRDR"/>
    <property type="match status" value="1"/>
</dbReference>
<dbReference type="PANTHER" id="PTHR30455:SF2">
    <property type="entry name" value="TRANSCRIPTIONAL REPRESSOR NRDR"/>
    <property type="match status" value="1"/>
</dbReference>
<evidence type="ECO:0000313" key="11">
    <source>
        <dbReference type="EMBL" id="PWE17985.1"/>
    </source>
</evidence>
<keyword evidence="12" id="KW-1185">Reference proteome</keyword>
<evidence type="ECO:0000256" key="3">
    <source>
        <dbReference type="ARBA" id="ARBA00022771"/>
    </source>
</evidence>
<accession>A0A2U2BVE3</accession>
<feature type="region of interest" description="Disordered" evidence="9">
    <location>
        <begin position="6"/>
        <end position="26"/>
    </location>
</feature>
<comment type="caution">
    <text evidence="11">The sequence shown here is derived from an EMBL/GenBank/DDBJ whole genome shotgun (WGS) entry which is preliminary data.</text>
</comment>
<evidence type="ECO:0000256" key="2">
    <source>
        <dbReference type="ARBA" id="ARBA00022741"/>
    </source>
</evidence>
<organism evidence="11 12">
    <name type="scientific">Marinicauda salina</name>
    <dbReference type="NCBI Taxonomy" id="2135793"/>
    <lineage>
        <taxon>Bacteria</taxon>
        <taxon>Pseudomonadati</taxon>
        <taxon>Pseudomonadota</taxon>
        <taxon>Alphaproteobacteria</taxon>
        <taxon>Maricaulales</taxon>
        <taxon>Maricaulaceae</taxon>
        <taxon>Marinicauda</taxon>
    </lineage>
</organism>
<dbReference type="NCBIfam" id="TIGR00244">
    <property type="entry name" value="transcriptional regulator NrdR"/>
    <property type="match status" value="1"/>
</dbReference>
<dbReference type="InterPro" id="IPR005144">
    <property type="entry name" value="ATP-cone_dom"/>
</dbReference>
<dbReference type="Pfam" id="PF22811">
    <property type="entry name" value="Zn_ribbon_NrdR"/>
    <property type="match status" value="1"/>
</dbReference>
<dbReference type="InterPro" id="IPR003796">
    <property type="entry name" value="RNR_NrdR-like"/>
</dbReference>
<comment type="cofactor">
    <cofactor evidence="8">
        <name>Zn(2+)</name>
        <dbReference type="ChEBI" id="CHEBI:29105"/>
    </cofactor>
    <text evidence="8">Binds 1 zinc ion.</text>
</comment>
<dbReference type="HAMAP" id="MF_00440">
    <property type="entry name" value="NrdR"/>
    <property type="match status" value="1"/>
</dbReference>
<dbReference type="PROSITE" id="PS51161">
    <property type="entry name" value="ATP_CONE"/>
    <property type="match status" value="1"/>
</dbReference>
<evidence type="ECO:0000256" key="6">
    <source>
        <dbReference type="ARBA" id="ARBA00023125"/>
    </source>
</evidence>
<feature type="compositionally biased region" description="Basic and acidic residues" evidence="9">
    <location>
        <begin position="11"/>
        <end position="24"/>
    </location>
</feature>
<feature type="domain" description="ATP-cone" evidence="10">
    <location>
        <begin position="49"/>
        <end position="139"/>
    </location>
</feature>
<dbReference type="GO" id="GO:0008270">
    <property type="term" value="F:zinc ion binding"/>
    <property type="evidence" value="ECO:0007669"/>
    <property type="project" value="UniProtKB-UniRule"/>
</dbReference>
<evidence type="ECO:0000313" key="12">
    <source>
        <dbReference type="Proteomes" id="UP000245168"/>
    </source>
</evidence>
<dbReference type="AlphaFoldDB" id="A0A2U2BVE3"/>
<keyword evidence="1 8" id="KW-0678">Repressor</keyword>
<dbReference type="GO" id="GO:0045892">
    <property type="term" value="P:negative regulation of DNA-templated transcription"/>
    <property type="evidence" value="ECO:0007669"/>
    <property type="project" value="UniProtKB-UniRule"/>
</dbReference>
<dbReference type="EMBL" id="QEXV01000002">
    <property type="protein sequence ID" value="PWE17985.1"/>
    <property type="molecule type" value="Genomic_DNA"/>
</dbReference>
<evidence type="ECO:0000256" key="7">
    <source>
        <dbReference type="ARBA" id="ARBA00023163"/>
    </source>
</evidence>
<keyword evidence="4 8" id="KW-0067">ATP-binding</keyword>
<dbReference type="GO" id="GO:0005524">
    <property type="term" value="F:ATP binding"/>
    <property type="evidence" value="ECO:0007669"/>
    <property type="project" value="UniProtKB-UniRule"/>
</dbReference>
<protein>
    <recommendedName>
        <fullName evidence="8">Transcriptional repressor NrdR</fullName>
    </recommendedName>
</protein>
<comment type="similarity">
    <text evidence="8">Belongs to the NrdR family.</text>
</comment>
<gene>
    <name evidence="8" type="primary">nrdR</name>
    <name evidence="11" type="ORF">DDZ18_05270</name>
</gene>
<sequence length="160" mass="18187">MRCPFCSHPDTQVKDSRPAEDGQAIRRRRQCPQCAARFTTFERVHLRDLNVIKSDGKREAFDREKLSRSVLLAAQKRAIDRDRIEQMVSGIVRRLESGGEPDVPSKKIGELVMEGLRHLDTVAYVRYASVYKDFREVEDFSAFIKGEQLSGDGEGGEEGE</sequence>
<keyword evidence="5 8" id="KW-0805">Transcription regulation</keyword>